<proteinExistence type="predicted"/>
<reference evidence="1 2" key="1">
    <citation type="submission" date="2024-03" db="EMBL/GenBank/DDBJ databases">
        <title>Draft genome sequence of Pseudonocardia nematodicida JCM 31783.</title>
        <authorList>
            <person name="Butdee W."/>
            <person name="Duangmal K."/>
        </authorList>
    </citation>
    <scope>NUCLEOTIDE SEQUENCE [LARGE SCALE GENOMIC DNA]</scope>
    <source>
        <strain evidence="1 2">JCM 31783</strain>
    </source>
</reference>
<keyword evidence="2" id="KW-1185">Reference proteome</keyword>
<name>A0ABV1K4L2_9PSEU</name>
<sequence length="70" mass="7986">MTDDMRSTIIRAVTGVGRVLREAGKAQEELWARLERVDPQPGEDLHWEPSIRGWRLVGEFLPSLGREPCD</sequence>
<organism evidence="1 2">
    <name type="scientific">Pseudonocardia nematodicida</name>
    <dbReference type="NCBI Taxonomy" id="1206997"/>
    <lineage>
        <taxon>Bacteria</taxon>
        <taxon>Bacillati</taxon>
        <taxon>Actinomycetota</taxon>
        <taxon>Actinomycetes</taxon>
        <taxon>Pseudonocardiales</taxon>
        <taxon>Pseudonocardiaceae</taxon>
        <taxon>Pseudonocardia</taxon>
    </lineage>
</organism>
<evidence type="ECO:0000313" key="1">
    <source>
        <dbReference type="EMBL" id="MEQ3549383.1"/>
    </source>
</evidence>
<accession>A0ABV1K4L2</accession>
<dbReference type="EMBL" id="JBEDNQ010000001">
    <property type="protein sequence ID" value="MEQ3549383.1"/>
    <property type="molecule type" value="Genomic_DNA"/>
</dbReference>
<dbReference type="RefSeq" id="WP_349296461.1">
    <property type="nucleotide sequence ID" value="NZ_JBEDNQ010000001.1"/>
</dbReference>
<evidence type="ECO:0000313" key="2">
    <source>
        <dbReference type="Proteomes" id="UP001494902"/>
    </source>
</evidence>
<protein>
    <submittedName>
        <fullName evidence="1">Uncharacterized protein</fullName>
    </submittedName>
</protein>
<comment type="caution">
    <text evidence="1">The sequence shown here is derived from an EMBL/GenBank/DDBJ whole genome shotgun (WGS) entry which is preliminary data.</text>
</comment>
<gene>
    <name evidence="1" type="ORF">WIS52_02765</name>
</gene>
<dbReference type="Proteomes" id="UP001494902">
    <property type="component" value="Unassembled WGS sequence"/>
</dbReference>